<keyword evidence="7 8" id="KW-0472">Membrane</keyword>
<dbReference type="AlphaFoldDB" id="A0A9P5JV68"/>
<evidence type="ECO:0000256" key="2">
    <source>
        <dbReference type="ARBA" id="ARBA00004687"/>
    </source>
</evidence>
<dbReference type="GO" id="GO:0000506">
    <property type="term" value="C:glycosylphosphatidylinositol-N-acetylglucosaminyltransferase (GPI-GnT) complex"/>
    <property type="evidence" value="ECO:0007669"/>
    <property type="project" value="TreeGrafter"/>
</dbReference>
<keyword evidence="6 8" id="KW-1133">Transmembrane helix</keyword>
<comment type="subcellular location">
    <subcellularLocation>
        <location evidence="1">Membrane</location>
        <topology evidence="1">Multi-pass membrane protein</topology>
    </subcellularLocation>
</comment>
<dbReference type="PIRSF" id="PIRSF016104">
    <property type="entry name" value="GPI2"/>
    <property type="match status" value="1"/>
</dbReference>
<keyword evidence="9" id="KW-0328">Glycosyltransferase</keyword>
<feature type="transmembrane region" description="Helical" evidence="8">
    <location>
        <begin position="125"/>
        <end position="142"/>
    </location>
</feature>
<dbReference type="Proteomes" id="UP000759537">
    <property type="component" value="Unassembled WGS sequence"/>
</dbReference>
<dbReference type="Pfam" id="PF06432">
    <property type="entry name" value="GPI2"/>
    <property type="match status" value="1"/>
</dbReference>
<dbReference type="OrthoDB" id="196709at2759"/>
<dbReference type="GO" id="GO:0016757">
    <property type="term" value="F:glycosyltransferase activity"/>
    <property type="evidence" value="ECO:0007669"/>
    <property type="project" value="UniProtKB-KW"/>
</dbReference>
<gene>
    <name evidence="9" type="ORF">DFH94DRAFT_639316</name>
</gene>
<comment type="pathway">
    <text evidence="2">Glycolipid biosynthesis; glycosylphosphatidylinositol-anchor biosynthesis.</text>
</comment>
<dbReference type="EMBL" id="WHVB01000040">
    <property type="protein sequence ID" value="KAF8466533.1"/>
    <property type="molecule type" value="Genomic_DNA"/>
</dbReference>
<dbReference type="InterPro" id="IPR009450">
    <property type="entry name" value="Plno_GlcNAc_GPI2"/>
</dbReference>
<feature type="transmembrane region" description="Helical" evidence="8">
    <location>
        <begin position="86"/>
        <end position="105"/>
    </location>
</feature>
<evidence type="ECO:0000256" key="4">
    <source>
        <dbReference type="ARBA" id="ARBA00022502"/>
    </source>
</evidence>
<accession>A0A9P5JV68</accession>
<feature type="transmembrane region" description="Helical" evidence="8">
    <location>
        <begin position="154"/>
        <end position="172"/>
    </location>
</feature>
<sequence length="302" mass="33026">MATTEPDRTGEDGHEWERVLWRLQPFPDNYVPPTFLAGLSKNPNVLPYRCWPLMLGACTISQHLSVIFVFLAVFTHLLNHTLDPRLLVVLSSATFVVGCIIWETMEHFGRDAAGNAPSDRRARTVKASLLIFLALIALAPILRTLTAPTSADSISALTTALFLVHAALADYSYYAASPVRRERLTSVLSINAAISAAVVLASRLHDDLAVFGLMLFSVEAFALFPIFRRRIQSMPAPVQTLVTLLLGLAALAAPLPILCAAVLISVTFGAPAVLMWAQQYKYEIRGPWDAATPRGFERVESG</sequence>
<keyword evidence="10" id="KW-1185">Reference proteome</keyword>
<evidence type="ECO:0000256" key="7">
    <source>
        <dbReference type="ARBA" id="ARBA00023136"/>
    </source>
</evidence>
<name>A0A9P5JV68_9AGAM</name>
<keyword evidence="5 8" id="KW-0812">Transmembrane</keyword>
<keyword evidence="4" id="KW-0337">GPI-anchor biosynthesis</keyword>
<reference evidence="9" key="2">
    <citation type="journal article" date="2020" name="Nat. Commun.">
        <title>Large-scale genome sequencing of mycorrhizal fungi provides insights into the early evolution of symbiotic traits.</title>
        <authorList>
            <person name="Miyauchi S."/>
            <person name="Kiss E."/>
            <person name="Kuo A."/>
            <person name="Drula E."/>
            <person name="Kohler A."/>
            <person name="Sanchez-Garcia M."/>
            <person name="Morin E."/>
            <person name="Andreopoulos B."/>
            <person name="Barry K.W."/>
            <person name="Bonito G."/>
            <person name="Buee M."/>
            <person name="Carver A."/>
            <person name="Chen C."/>
            <person name="Cichocki N."/>
            <person name="Clum A."/>
            <person name="Culley D."/>
            <person name="Crous P.W."/>
            <person name="Fauchery L."/>
            <person name="Girlanda M."/>
            <person name="Hayes R.D."/>
            <person name="Keri Z."/>
            <person name="LaButti K."/>
            <person name="Lipzen A."/>
            <person name="Lombard V."/>
            <person name="Magnuson J."/>
            <person name="Maillard F."/>
            <person name="Murat C."/>
            <person name="Nolan M."/>
            <person name="Ohm R.A."/>
            <person name="Pangilinan J."/>
            <person name="Pereira M.F."/>
            <person name="Perotto S."/>
            <person name="Peter M."/>
            <person name="Pfister S."/>
            <person name="Riley R."/>
            <person name="Sitrit Y."/>
            <person name="Stielow J.B."/>
            <person name="Szollosi G."/>
            <person name="Zifcakova L."/>
            <person name="Stursova M."/>
            <person name="Spatafora J.W."/>
            <person name="Tedersoo L."/>
            <person name="Vaario L.M."/>
            <person name="Yamada A."/>
            <person name="Yan M."/>
            <person name="Wang P."/>
            <person name="Xu J."/>
            <person name="Bruns T."/>
            <person name="Baldrian P."/>
            <person name="Vilgalys R."/>
            <person name="Dunand C."/>
            <person name="Henrissat B."/>
            <person name="Grigoriev I.V."/>
            <person name="Hibbett D."/>
            <person name="Nagy L.G."/>
            <person name="Martin F.M."/>
        </authorList>
    </citation>
    <scope>NUCLEOTIDE SEQUENCE</scope>
    <source>
        <strain evidence="9">Prilba</strain>
    </source>
</reference>
<evidence type="ECO:0000256" key="1">
    <source>
        <dbReference type="ARBA" id="ARBA00004141"/>
    </source>
</evidence>
<reference evidence="9" key="1">
    <citation type="submission" date="2019-10" db="EMBL/GenBank/DDBJ databases">
        <authorList>
            <consortium name="DOE Joint Genome Institute"/>
            <person name="Kuo A."/>
            <person name="Miyauchi S."/>
            <person name="Kiss E."/>
            <person name="Drula E."/>
            <person name="Kohler A."/>
            <person name="Sanchez-Garcia M."/>
            <person name="Andreopoulos B."/>
            <person name="Barry K.W."/>
            <person name="Bonito G."/>
            <person name="Buee M."/>
            <person name="Carver A."/>
            <person name="Chen C."/>
            <person name="Cichocki N."/>
            <person name="Clum A."/>
            <person name="Culley D."/>
            <person name="Crous P.W."/>
            <person name="Fauchery L."/>
            <person name="Girlanda M."/>
            <person name="Hayes R."/>
            <person name="Keri Z."/>
            <person name="LaButti K."/>
            <person name="Lipzen A."/>
            <person name="Lombard V."/>
            <person name="Magnuson J."/>
            <person name="Maillard F."/>
            <person name="Morin E."/>
            <person name="Murat C."/>
            <person name="Nolan M."/>
            <person name="Ohm R."/>
            <person name="Pangilinan J."/>
            <person name="Pereira M."/>
            <person name="Perotto S."/>
            <person name="Peter M."/>
            <person name="Riley R."/>
            <person name="Sitrit Y."/>
            <person name="Stielow B."/>
            <person name="Szollosi G."/>
            <person name="Zifcakova L."/>
            <person name="Stursova M."/>
            <person name="Spatafora J.W."/>
            <person name="Tedersoo L."/>
            <person name="Vaario L.-M."/>
            <person name="Yamada A."/>
            <person name="Yan M."/>
            <person name="Wang P."/>
            <person name="Xu J."/>
            <person name="Bruns T."/>
            <person name="Baldrian P."/>
            <person name="Vilgalys R."/>
            <person name="Henrissat B."/>
            <person name="Grigoriev I.V."/>
            <person name="Hibbett D."/>
            <person name="Nagy L.G."/>
            <person name="Martin F.M."/>
        </authorList>
    </citation>
    <scope>NUCLEOTIDE SEQUENCE</scope>
    <source>
        <strain evidence="9">Prilba</strain>
    </source>
</reference>
<protein>
    <submittedName>
        <fullName evidence="9">Phosphatidylinositol N-acetylglucosaminyltransferase</fullName>
    </submittedName>
</protein>
<evidence type="ECO:0000256" key="6">
    <source>
        <dbReference type="ARBA" id="ARBA00022989"/>
    </source>
</evidence>
<feature type="transmembrane region" description="Helical" evidence="8">
    <location>
        <begin position="184"/>
        <end position="202"/>
    </location>
</feature>
<organism evidence="9 10">
    <name type="scientific">Russula ochroleuca</name>
    <dbReference type="NCBI Taxonomy" id="152965"/>
    <lineage>
        <taxon>Eukaryota</taxon>
        <taxon>Fungi</taxon>
        <taxon>Dikarya</taxon>
        <taxon>Basidiomycota</taxon>
        <taxon>Agaricomycotina</taxon>
        <taxon>Agaricomycetes</taxon>
        <taxon>Russulales</taxon>
        <taxon>Russulaceae</taxon>
        <taxon>Russula</taxon>
    </lineage>
</organism>
<dbReference type="PANTHER" id="PTHR12982:SF0">
    <property type="entry name" value="PHOSPHATIDYLINOSITOL N-ACETYLGLUCOSAMINYLTRANSFERASE SUBUNIT C"/>
    <property type="match status" value="1"/>
</dbReference>
<comment type="caution">
    <text evidence="9">The sequence shown here is derived from an EMBL/GenBank/DDBJ whole genome shotgun (WGS) entry which is preliminary data.</text>
</comment>
<evidence type="ECO:0000256" key="5">
    <source>
        <dbReference type="ARBA" id="ARBA00022692"/>
    </source>
</evidence>
<dbReference type="PANTHER" id="PTHR12982">
    <property type="entry name" value="PHOSPHATIDYLINOSITOL GLYCAN, CLASS C"/>
    <property type="match status" value="1"/>
</dbReference>
<comment type="similarity">
    <text evidence="3">Belongs to the PIGC family.</text>
</comment>
<evidence type="ECO:0000256" key="3">
    <source>
        <dbReference type="ARBA" id="ARBA00008321"/>
    </source>
</evidence>
<evidence type="ECO:0000313" key="9">
    <source>
        <dbReference type="EMBL" id="KAF8466533.1"/>
    </source>
</evidence>
<evidence type="ECO:0000313" key="10">
    <source>
        <dbReference type="Proteomes" id="UP000759537"/>
    </source>
</evidence>
<proteinExistence type="inferred from homology"/>
<evidence type="ECO:0000256" key="8">
    <source>
        <dbReference type="SAM" id="Phobius"/>
    </source>
</evidence>
<keyword evidence="9" id="KW-0808">Transferase</keyword>
<feature type="transmembrane region" description="Helical" evidence="8">
    <location>
        <begin position="208"/>
        <end position="227"/>
    </location>
</feature>
<feature type="transmembrane region" description="Helical" evidence="8">
    <location>
        <begin position="50"/>
        <end position="74"/>
    </location>
</feature>
<dbReference type="GO" id="GO:0006506">
    <property type="term" value="P:GPI anchor biosynthetic process"/>
    <property type="evidence" value="ECO:0007669"/>
    <property type="project" value="UniProtKB-KW"/>
</dbReference>